<dbReference type="AlphaFoldDB" id="A0A1Y3GCL2"/>
<keyword evidence="1" id="KW-1133">Transmembrane helix</keyword>
<feature type="transmembrane region" description="Helical" evidence="1">
    <location>
        <begin position="12"/>
        <end position="36"/>
    </location>
</feature>
<proteinExistence type="predicted"/>
<evidence type="ECO:0008006" key="4">
    <source>
        <dbReference type="Google" id="ProtNLM"/>
    </source>
</evidence>
<comment type="caution">
    <text evidence="2">The sequence shown here is derived from an EMBL/GenBank/DDBJ whole genome shotgun (WGS) entry which is preliminary data.</text>
</comment>
<feature type="transmembrane region" description="Helical" evidence="1">
    <location>
        <begin position="81"/>
        <end position="104"/>
    </location>
</feature>
<keyword evidence="1" id="KW-0472">Membrane</keyword>
<feature type="transmembrane region" description="Helical" evidence="1">
    <location>
        <begin position="57"/>
        <end position="75"/>
    </location>
</feature>
<sequence>MVELKDWYKYLWLLGFLGILGFLTDNLAYYGFLGFFGLVSFRYSKPAQVDLNRSTRNAFVVALIIFATFTPYVVLVDVPELLISGYALTFTLMIIVFILSTMYYDKKG</sequence>
<dbReference type="EMBL" id="MRZU01000003">
    <property type="protein sequence ID" value="OUJ18980.1"/>
    <property type="molecule type" value="Genomic_DNA"/>
</dbReference>
<gene>
    <name evidence="2" type="ORF">AMET1_0631</name>
</gene>
<evidence type="ECO:0000313" key="2">
    <source>
        <dbReference type="EMBL" id="OUJ18980.1"/>
    </source>
</evidence>
<accession>A0A1Y3GCL2</accession>
<reference evidence="2 3" key="1">
    <citation type="submission" date="2016-12" db="EMBL/GenBank/DDBJ databases">
        <title>Discovery of methanogenic haloarchaea.</title>
        <authorList>
            <person name="Sorokin D.Y."/>
            <person name="Makarova K.S."/>
            <person name="Abbas B."/>
            <person name="Ferrer M."/>
            <person name="Golyshin P.N."/>
        </authorList>
    </citation>
    <scope>NUCLEOTIDE SEQUENCE [LARGE SCALE GENOMIC DNA]</scope>
    <source>
        <strain evidence="2">AMET1</strain>
    </source>
</reference>
<keyword evidence="3" id="KW-1185">Reference proteome</keyword>
<evidence type="ECO:0000256" key="1">
    <source>
        <dbReference type="SAM" id="Phobius"/>
    </source>
</evidence>
<protein>
    <recommendedName>
        <fullName evidence="4">DUF3796 domain-containing protein</fullName>
    </recommendedName>
</protein>
<name>A0A1Y3GCL2_9EURY</name>
<dbReference type="RefSeq" id="WP_086637033.1">
    <property type="nucleotide sequence ID" value="NZ_MRZU01000003.1"/>
</dbReference>
<evidence type="ECO:0000313" key="3">
    <source>
        <dbReference type="Proteomes" id="UP000195137"/>
    </source>
</evidence>
<keyword evidence="1" id="KW-0812">Transmembrane</keyword>
<dbReference type="Proteomes" id="UP000195137">
    <property type="component" value="Unassembled WGS sequence"/>
</dbReference>
<organism evidence="2 3">
    <name type="scientific">Methanonatronarchaeum thermophilum</name>
    <dbReference type="NCBI Taxonomy" id="1927129"/>
    <lineage>
        <taxon>Archaea</taxon>
        <taxon>Methanobacteriati</taxon>
        <taxon>Methanobacteriota</taxon>
        <taxon>Methanonatronarchaeia</taxon>
        <taxon>Methanonatronarchaeales</taxon>
        <taxon>Methanonatronarchaeaceae</taxon>
        <taxon>Methanonatronarchaeum</taxon>
    </lineage>
</organism>